<dbReference type="AlphaFoldDB" id="H5TQR2"/>
<dbReference type="STRING" id="1108044.GOOTI_184_00120"/>
<dbReference type="RefSeq" id="WP_007240026.1">
    <property type="nucleotide sequence ID" value="NZ_BAFB01000184.1"/>
</dbReference>
<evidence type="ECO:0000313" key="1">
    <source>
        <dbReference type="EMBL" id="GAB35820.1"/>
    </source>
</evidence>
<proteinExistence type="predicted"/>
<name>H5TQR2_GORO1</name>
<gene>
    <name evidence="1" type="ORF">GOOTI_184_00120</name>
</gene>
<reference evidence="1" key="1">
    <citation type="submission" date="2012-02" db="EMBL/GenBank/DDBJ databases">
        <title>Whole genome shotgun sequence of Gordonia otitidis NBRC 100426.</title>
        <authorList>
            <person name="Yoshida I."/>
            <person name="Hosoyama A."/>
            <person name="Tsuchikane K."/>
            <person name="Katsumata H."/>
            <person name="Yamazaki S."/>
            <person name="Fujita N."/>
        </authorList>
    </citation>
    <scope>NUCLEOTIDE SEQUENCE [LARGE SCALE GENOMIC DNA]</scope>
    <source>
        <strain evidence="1">NBRC 100426</strain>
    </source>
</reference>
<protein>
    <submittedName>
        <fullName evidence="1">Uncharacterized protein</fullName>
    </submittedName>
</protein>
<comment type="caution">
    <text evidence="1">The sequence shown here is derived from an EMBL/GenBank/DDBJ whole genome shotgun (WGS) entry which is preliminary data.</text>
</comment>
<dbReference type="Proteomes" id="UP000005038">
    <property type="component" value="Unassembled WGS sequence"/>
</dbReference>
<organism evidence="1 2">
    <name type="scientific">Gordonia otitidis (strain DSM 44809 / CCUG 52243 / JCM 12355 / NBRC 100426 / IFM 10032)</name>
    <dbReference type="NCBI Taxonomy" id="1108044"/>
    <lineage>
        <taxon>Bacteria</taxon>
        <taxon>Bacillati</taxon>
        <taxon>Actinomycetota</taxon>
        <taxon>Actinomycetes</taxon>
        <taxon>Mycobacteriales</taxon>
        <taxon>Gordoniaceae</taxon>
        <taxon>Gordonia</taxon>
    </lineage>
</organism>
<dbReference type="OrthoDB" id="4381111at2"/>
<accession>H5TQR2</accession>
<evidence type="ECO:0000313" key="2">
    <source>
        <dbReference type="Proteomes" id="UP000005038"/>
    </source>
</evidence>
<sequence>MTTTASTHTITDTVLLIMDGSVRAHSIARQILAAQKNLVVVGTHFHDLVPYLDATVRDNAMTVVADPAEPAQIDAVIEQASESLGPVILVVDPGGLLVDVRAADRHAA</sequence>
<dbReference type="EMBL" id="BAFB01000184">
    <property type="protein sequence ID" value="GAB35820.1"/>
    <property type="molecule type" value="Genomic_DNA"/>
</dbReference>
<keyword evidence="2" id="KW-1185">Reference proteome</keyword>